<feature type="transmembrane region" description="Helical" evidence="1">
    <location>
        <begin position="52"/>
        <end position="75"/>
    </location>
</feature>
<dbReference type="AlphaFoldDB" id="A0A0R1XJB6"/>
<keyword evidence="1" id="KW-0812">Transmembrane</keyword>
<protein>
    <submittedName>
        <fullName evidence="2">Uncharacterized protein</fullName>
    </submittedName>
</protein>
<dbReference type="RefSeq" id="WP_051225484.1">
    <property type="nucleotide sequence ID" value="NZ_AUEH01000092.1"/>
</dbReference>
<evidence type="ECO:0000313" key="2">
    <source>
        <dbReference type="EMBL" id="KRM30248.1"/>
    </source>
</evidence>
<gene>
    <name evidence="2" type="ORF">FC91_GL000978</name>
</gene>
<evidence type="ECO:0000256" key="1">
    <source>
        <dbReference type="SAM" id="Phobius"/>
    </source>
</evidence>
<accession>A0A0R1XJB6</accession>
<feature type="transmembrane region" description="Helical" evidence="1">
    <location>
        <begin position="12"/>
        <end position="32"/>
    </location>
</feature>
<sequence length="84" mass="9365">MVQLIKKIVIGIGELILINLAVLALIAIWAAYYSFGPMLMGTSSERAIEEFVMTEVVLGGGFVLLFNGYAAYRFLTGKNKQYWK</sequence>
<name>A0A0R1XJB6_9LACO</name>
<comment type="caution">
    <text evidence="2">The sequence shown here is derived from an EMBL/GenBank/DDBJ whole genome shotgun (WGS) entry which is preliminary data.</text>
</comment>
<reference evidence="2 3" key="1">
    <citation type="journal article" date="2015" name="Genome Announc.">
        <title>Expanding the biotechnology potential of lactobacilli through comparative genomics of 213 strains and associated genera.</title>
        <authorList>
            <person name="Sun Z."/>
            <person name="Harris H.M."/>
            <person name="McCann A."/>
            <person name="Guo C."/>
            <person name="Argimon S."/>
            <person name="Zhang W."/>
            <person name="Yang X."/>
            <person name="Jeffery I.B."/>
            <person name="Cooney J.C."/>
            <person name="Kagawa T.F."/>
            <person name="Liu W."/>
            <person name="Song Y."/>
            <person name="Salvetti E."/>
            <person name="Wrobel A."/>
            <person name="Rasinkangas P."/>
            <person name="Parkhill J."/>
            <person name="Rea M.C."/>
            <person name="O'Sullivan O."/>
            <person name="Ritari J."/>
            <person name="Douillard F.P."/>
            <person name="Paul Ross R."/>
            <person name="Yang R."/>
            <person name="Briner A.E."/>
            <person name="Felis G.E."/>
            <person name="de Vos W.M."/>
            <person name="Barrangou R."/>
            <person name="Klaenhammer T.R."/>
            <person name="Caufield P.W."/>
            <person name="Cui Y."/>
            <person name="Zhang H."/>
            <person name="O'Toole P.W."/>
        </authorList>
    </citation>
    <scope>NUCLEOTIDE SEQUENCE [LARGE SCALE GENOMIC DNA]</scope>
    <source>
        <strain evidence="2 3">DSM 16991</strain>
    </source>
</reference>
<proteinExistence type="predicted"/>
<keyword evidence="1" id="KW-0472">Membrane</keyword>
<evidence type="ECO:0000313" key="3">
    <source>
        <dbReference type="Proteomes" id="UP000050949"/>
    </source>
</evidence>
<dbReference type="Proteomes" id="UP000050949">
    <property type="component" value="Unassembled WGS sequence"/>
</dbReference>
<dbReference type="EMBL" id="AZFW01000002">
    <property type="protein sequence ID" value="KRM30248.1"/>
    <property type="molecule type" value="Genomic_DNA"/>
</dbReference>
<dbReference type="PATRIC" id="fig|1122147.4.peg.1010"/>
<organism evidence="2 3">
    <name type="scientific">Schleiferilactobacillus harbinensis DSM 16991</name>
    <dbReference type="NCBI Taxonomy" id="1122147"/>
    <lineage>
        <taxon>Bacteria</taxon>
        <taxon>Bacillati</taxon>
        <taxon>Bacillota</taxon>
        <taxon>Bacilli</taxon>
        <taxon>Lactobacillales</taxon>
        <taxon>Lactobacillaceae</taxon>
        <taxon>Schleiferilactobacillus</taxon>
    </lineage>
</organism>
<keyword evidence="1" id="KW-1133">Transmembrane helix</keyword>